<evidence type="ECO:0000256" key="4">
    <source>
        <dbReference type="ARBA" id="ARBA00022475"/>
    </source>
</evidence>
<dbReference type="RefSeq" id="WP_209510707.1">
    <property type="nucleotide sequence ID" value="NZ_JAGGKS010000002.1"/>
</dbReference>
<dbReference type="SUPFAM" id="SSF143865">
    <property type="entry name" value="CorA soluble domain-like"/>
    <property type="match status" value="1"/>
</dbReference>
<dbReference type="Gene3D" id="1.20.58.340">
    <property type="entry name" value="Magnesium transport protein CorA, transmembrane region"/>
    <property type="match status" value="2"/>
</dbReference>
<comment type="caution">
    <text evidence="9">The sequence shown here is derived from an EMBL/GenBank/DDBJ whole genome shotgun (WGS) entry which is preliminary data.</text>
</comment>
<dbReference type="Pfam" id="PF01544">
    <property type="entry name" value="CorA"/>
    <property type="match status" value="1"/>
</dbReference>
<dbReference type="InterPro" id="IPR045861">
    <property type="entry name" value="CorA_cytoplasmic_dom"/>
</dbReference>
<gene>
    <name evidence="9" type="ORF">J2Z76_000806</name>
</gene>
<evidence type="ECO:0000313" key="9">
    <source>
        <dbReference type="EMBL" id="MBP1924949.1"/>
    </source>
</evidence>
<comment type="similarity">
    <text evidence="2">Belongs to the CorA metal ion transporter (MIT) (TC 1.A.35) family.</text>
</comment>
<keyword evidence="7 8" id="KW-0472">Membrane</keyword>
<protein>
    <submittedName>
        <fullName evidence="9">Magnesium transporter</fullName>
    </submittedName>
</protein>
<evidence type="ECO:0000256" key="1">
    <source>
        <dbReference type="ARBA" id="ARBA00004651"/>
    </source>
</evidence>
<evidence type="ECO:0000256" key="2">
    <source>
        <dbReference type="ARBA" id="ARBA00009765"/>
    </source>
</evidence>
<evidence type="ECO:0000256" key="6">
    <source>
        <dbReference type="ARBA" id="ARBA00022989"/>
    </source>
</evidence>
<comment type="subcellular location">
    <subcellularLocation>
        <location evidence="1">Cell membrane</location>
        <topology evidence="1">Multi-pass membrane protein</topology>
    </subcellularLocation>
</comment>
<evidence type="ECO:0000256" key="7">
    <source>
        <dbReference type="ARBA" id="ARBA00023136"/>
    </source>
</evidence>
<keyword evidence="3" id="KW-0813">Transport</keyword>
<dbReference type="EMBL" id="JAGGKS010000002">
    <property type="protein sequence ID" value="MBP1924949.1"/>
    <property type="molecule type" value="Genomic_DNA"/>
</dbReference>
<dbReference type="PANTHER" id="PTHR46494">
    <property type="entry name" value="CORA FAMILY METAL ION TRANSPORTER (EUROFUNG)"/>
    <property type="match status" value="1"/>
</dbReference>
<keyword evidence="4" id="KW-1003">Cell membrane</keyword>
<keyword evidence="5 8" id="KW-0812">Transmembrane</keyword>
<proteinExistence type="inferred from homology"/>
<evidence type="ECO:0000256" key="8">
    <source>
        <dbReference type="SAM" id="Phobius"/>
    </source>
</evidence>
<evidence type="ECO:0000313" key="10">
    <source>
        <dbReference type="Proteomes" id="UP001519342"/>
    </source>
</evidence>
<dbReference type="Proteomes" id="UP001519342">
    <property type="component" value="Unassembled WGS sequence"/>
</dbReference>
<keyword evidence="6 8" id="KW-1133">Transmembrane helix</keyword>
<name>A0ABS4GB83_9FIRM</name>
<keyword evidence="10" id="KW-1185">Reference proteome</keyword>
<sequence length="310" mass="36904">MKVYKISDKNLIETSFESSIEDNKEKYWIIINPEELQKNNKLFKFNHQTIFDCMHNEDTPKIEIYKDYDFGIVNIIGYKQNYFKVSELDFYITKKYLIFVCKNDLKMFKEIEDDVITKGTLSISFEKILYNLIDKLTINDFKVLSNLEIEISNVEEDVIQGKTKDYVSDILSLKNRLLFLKKHYEPLLDIVEDLTENQNHLLDENSIAYFTILLNRIERLNRKVGNLRDYITQVRESYQSQLDINLNNIMRLFTVITLIFSPLTLIVGWYGMNFVHMPELKWAYGYMFVTILCISVVIICIIFFKKKKLM</sequence>
<dbReference type="InterPro" id="IPR045863">
    <property type="entry name" value="CorA_TM1_TM2"/>
</dbReference>
<dbReference type="InterPro" id="IPR002523">
    <property type="entry name" value="MgTranspt_CorA/ZnTranspt_ZntB"/>
</dbReference>
<reference evidence="9 10" key="1">
    <citation type="submission" date="2021-03" db="EMBL/GenBank/DDBJ databases">
        <title>Genomic Encyclopedia of Type Strains, Phase IV (KMG-IV): sequencing the most valuable type-strain genomes for metagenomic binning, comparative biology and taxonomic classification.</title>
        <authorList>
            <person name="Goeker M."/>
        </authorList>
    </citation>
    <scope>NUCLEOTIDE SEQUENCE [LARGE SCALE GENOMIC DNA]</scope>
    <source>
        <strain evidence="9 10">DSM 24004</strain>
    </source>
</reference>
<dbReference type="Gene3D" id="3.30.460.20">
    <property type="entry name" value="CorA soluble domain-like"/>
    <property type="match status" value="1"/>
</dbReference>
<feature type="transmembrane region" description="Helical" evidence="8">
    <location>
        <begin position="283"/>
        <end position="304"/>
    </location>
</feature>
<dbReference type="PANTHER" id="PTHR46494:SF1">
    <property type="entry name" value="CORA FAMILY METAL ION TRANSPORTER (EUROFUNG)"/>
    <property type="match status" value="1"/>
</dbReference>
<dbReference type="SUPFAM" id="SSF144083">
    <property type="entry name" value="Magnesium transport protein CorA, transmembrane region"/>
    <property type="match status" value="1"/>
</dbReference>
<evidence type="ECO:0000256" key="5">
    <source>
        <dbReference type="ARBA" id="ARBA00022692"/>
    </source>
</evidence>
<evidence type="ECO:0000256" key="3">
    <source>
        <dbReference type="ARBA" id="ARBA00022448"/>
    </source>
</evidence>
<organism evidence="9 10">
    <name type="scientific">Sedimentibacter acidaminivorans</name>
    <dbReference type="NCBI Taxonomy" id="913099"/>
    <lineage>
        <taxon>Bacteria</taxon>
        <taxon>Bacillati</taxon>
        <taxon>Bacillota</taxon>
        <taxon>Tissierellia</taxon>
        <taxon>Sedimentibacter</taxon>
    </lineage>
</organism>
<accession>A0ABS4GB83</accession>
<dbReference type="CDD" id="cd12826">
    <property type="entry name" value="EcCorA_ZntB-like_u1"/>
    <property type="match status" value="1"/>
</dbReference>
<feature type="transmembrane region" description="Helical" evidence="8">
    <location>
        <begin position="249"/>
        <end position="271"/>
    </location>
</feature>